<reference evidence="2 3" key="1">
    <citation type="submission" date="2020-09" db="EMBL/GenBank/DDBJ databases">
        <title>De no assembly of potato wild relative species, Solanum commersonii.</title>
        <authorList>
            <person name="Cho K."/>
        </authorList>
    </citation>
    <scope>NUCLEOTIDE SEQUENCE [LARGE SCALE GENOMIC DNA]</scope>
    <source>
        <strain evidence="2">LZ3.2</strain>
        <tissue evidence="2">Leaf</tissue>
    </source>
</reference>
<dbReference type="PANTHER" id="PTHR31639">
    <property type="entry name" value="F-BOX PROTEIN-LIKE"/>
    <property type="match status" value="1"/>
</dbReference>
<dbReference type="Pfam" id="PF24758">
    <property type="entry name" value="LRR_At5g56370"/>
    <property type="match status" value="1"/>
</dbReference>
<sequence>MMMKKLLIQWKLLPAIFIIWRFEEVIMHVLKYRLVDMPSVEMTNLKKQKLTEEEAPQGISKLPDLLLLQILSLLPTKDAFKTCLVSPTWRRLPTLIDSFNFTCSTDREREDFSFIQNALAHSLSSKIIEFKLDLTDLSLSYCSFKPEYETVISGCFSFAVKREVENVLLWSQYSNGCTLPESLCTCSSLKTLDVKHCGFNNAVISWNSLKSIKLGHLMLTNDEMVKLLLGCPALETMELYSYTGFHRLEINSLKLKTLKLKDYVRCVGNGDDLEILSPYIQHLEISGEDLKCRLVDVSSIVNATLIYSFSCIKGIPSTYVEDCCRDYRQVVYTLVQDNLQKLCYATDLTIGTWFTQVMCTLQFKGLPISELNCKYLTLMLHMTTFNMYGVASLLRVSPHVETISIELEYTVLDDFPIYNFCCNSELLDLAKEDNMDLLSGVSSVEFHNLKKVKIVISSDECWKDHVKRGFEKVTKLSEYLLLNAPILENFVIIISKRRRCETCSMNCLSQHLSLLADKLLGCPRPSTNAAINFQE</sequence>
<keyword evidence="3" id="KW-1185">Reference proteome</keyword>
<evidence type="ECO:0000313" key="3">
    <source>
        <dbReference type="Proteomes" id="UP000824120"/>
    </source>
</evidence>
<dbReference type="AlphaFoldDB" id="A0A9J5ZWR3"/>
<dbReference type="PROSITE" id="PS50181">
    <property type="entry name" value="FBOX"/>
    <property type="match status" value="1"/>
</dbReference>
<accession>A0A9J5ZWR3</accession>
<dbReference type="InterPro" id="IPR036047">
    <property type="entry name" value="F-box-like_dom_sf"/>
</dbReference>
<dbReference type="Proteomes" id="UP000824120">
    <property type="component" value="Chromosome 3"/>
</dbReference>
<dbReference type="Gene3D" id="3.80.10.10">
    <property type="entry name" value="Ribonuclease Inhibitor"/>
    <property type="match status" value="1"/>
</dbReference>
<comment type="caution">
    <text evidence="2">The sequence shown here is derived from an EMBL/GenBank/DDBJ whole genome shotgun (WGS) entry which is preliminary data.</text>
</comment>
<dbReference type="SMART" id="SM00256">
    <property type="entry name" value="FBOX"/>
    <property type="match status" value="1"/>
</dbReference>
<dbReference type="Pfam" id="PF00646">
    <property type="entry name" value="F-box"/>
    <property type="match status" value="1"/>
</dbReference>
<gene>
    <name evidence="2" type="ORF">H5410_016537</name>
</gene>
<organism evidence="2 3">
    <name type="scientific">Solanum commersonii</name>
    <name type="common">Commerson's wild potato</name>
    <name type="synonym">Commerson's nightshade</name>
    <dbReference type="NCBI Taxonomy" id="4109"/>
    <lineage>
        <taxon>Eukaryota</taxon>
        <taxon>Viridiplantae</taxon>
        <taxon>Streptophyta</taxon>
        <taxon>Embryophyta</taxon>
        <taxon>Tracheophyta</taxon>
        <taxon>Spermatophyta</taxon>
        <taxon>Magnoliopsida</taxon>
        <taxon>eudicotyledons</taxon>
        <taxon>Gunneridae</taxon>
        <taxon>Pentapetalae</taxon>
        <taxon>asterids</taxon>
        <taxon>lamiids</taxon>
        <taxon>Solanales</taxon>
        <taxon>Solanaceae</taxon>
        <taxon>Solanoideae</taxon>
        <taxon>Solaneae</taxon>
        <taxon>Solanum</taxon>
    </lineage>
</organism>
<dbReference type="EMBL" id="JACXVP010000003">
    <property type="protein sequence ID" value="KAG5616713.1"/>
    <property type="molecule type" value="Genomic_DNA"/>
</dbReference>
<evidence type="ECO:0000259" key="1">
    <source>
        <dbReference type="PROSITE" id="PS50181"/>
    </source>
</evidence>
<dbReference type="InterPro" id="IPR055411">
    <property type="entry name" value="LRR_FXL15/At3g58940/PEG3-like"/>
</dbReference>
<dbReference type="OrthoDB" id="1289118at2759"/>
<proteinExistence type="predicted"/>
<dbReference type="SUPFAM" id="SSF52047">
    <property type="entry name" value="RNI-like"/>
    <property type="match status" value="1"/>
</dbReference>
<name>A0A9J5ZWR3_SOLCO</name>
<protein>
    <recommendedName>
        <fullName evidence="1">F-box domain-containing protein</fullName>
    </recommendedName>
</protein>
<dbReference type="PANTHER" id="PTHR31639:SF166">
    <property type="entry name" value="F-BOX DOMAIN-CONTAINING PROTEIN"/>
    <property type="match status" value="1"/>
</dbReference>
<dbReference type="SUPFAM" id="SSF81383">
    <property type="entry name" value="F-box domain"/>
    <property type="match status" value="1"/>
</dbReference>
<dbReference type="InterPro" id="IPR001810">
    <property type="entry name" value="F-box_dom"/>
</dbReference>
<feature type="domain" description="F-box" evidence="1">
    <location>
        <begin position="56"/>
        <end position="92"/>
    </location>
</feature>
<dbReference type="InterPro" id="IPR032675">
    <property type="entry name" value="LRR_dom_sf"/>
</dbReference>
<evidence type="ECO:0000313" key="2">
    <source>
        <dbReference type="EMBL" id="KAG5616713.1"/>
    </source>
</evidence>